<name>A0AA38CFW1_TAXCH</name>
<dbReference type="AlphaFoldDB" id="A0AA38CFW1"/>
<feature type="non-terminal residue" evidence="2">
    <location>
        <position position="69"/>
    </location>
</feature>
<evidence type="ECO:0000313" key="3">
    <source>
        <dbReference type="Proteomes" id="UP000824469"/>
    </source>
</evidence>
<reference evidence="2 3" key="1">
    <citation type="journal article" date="2021" name="Nat. Plants">
        <title>The Taxus genome provides insights into paclitaxel biosynthesis.</title>
        <authorList>
            <person name="Xiong X."/>
            <person name="Gou J."/>
            <person name="Liao Q."/>
            <person name="Li Y."/>
            <person name="Zhou Q."/>
            <person name="Bi G."/>
            <person name="Li C."/>
            <person name="Du R."/>
            <person name="Wang X."/>
            <person name="Sun T."/>
            <person name="Guo L."/>
            <person name="Liang H."/>
            <person name="Lu P."/>
            <person name="Wu Y."/>
            <person name="Zhang Z."/>
            <person name="Ro D.K."/>
            <person name="Shang Y."/>
            <person name="Huang S."/>
            <person name="Yan J."/>
        </authorList>
    </citation>
    <scope>NUCLEOTIDE SEQUENCE [LARGE SCALE GENOMIC DNA]</scope>
    <source>
        <strain evidence="2">Ta-2019</strain>
    </source>
</reference>
<feature type="non-terminal residue" evidence="2">
    <location>
        <position position="1"/>
    </location>
</feature>
<evidence type="ECO:0000256" key="1">
    <source>
        <dbReference type="SAM" id="MobiDB-lite"/>
    </source>
</evidence>
<gene>
    <name evidence="2" type="ORF">KI387_028551</name>
</gene>
<proteinExistence type="predicted"/>
<organism evidence="2 3">
    <name type="scientific">Taxus chinensis</name>
    <name type="common">Chinese yew</name>
    <name type="synonym">Taxus wallichiana var. chinensis</name>
    <dbReference type="NCBI Taxonomy" id="29808"/>
    <lineage>
        <taxon>Eukaryota</taxon>
        <taxon>Viridiplantae</taxon>
        <taxon>Streptophyta</taxon>
        <taxon>Embryophyta</taxon>
        <taxon>Tracheophyta</taxon>
        <taxon>Spermatophyta</taxon>
        <taxon>Pinopsida</taxon>
        <taxon>Pinidae</taxon>
        <taxon>Conifers II</taxon>
        <taxon>Cupressales</taxon>
        <taxon>Taxaceae</taxon>
        <taxon>Taxus</taxon>
    </lineage>
</organism>
<keyword evidence="3" id="KW-1185">Reference proteome</keyword>
<dbReference type="EMBL" id="JAHRHJ020000010">
    <property type="protein sequence ID" value="KAH9296869.1"/>
    <property type="molecule type" value="Genomic_DNA"/>
</dbReference>
<dbReference type="Proteomes" id="UP000824469">
    <property type="component" value="Unassembled WGS sequence"/>
</dbReference>
<comment type="caution">
    <text evidence="2">The sequence shown here is derived from an EMBL/GenBank/DDBJ whole genome shotgun (WGS) entry which is preliminary data.</text>
</comment>
<protein>
    <submittedName>
        <fullName evidence="2">Uncharacterized protein</fullName>
    </submittedName>
</protein>
<sequence>RERLPAGLSSPASNTGERDHGIVRGFTVTSGETRGKTSPCEMAYSYVIGEIGGLVGGTNSSGTFEEGEA</sequence>
<accession>A0AA38CFW1</accession>
<feature type="region of interest" description="Disordered" evidence="1">
    <location>
        <begin position="1"/>
        <end position="23"/>
    </location>
</feature>
<evidence type="ECO:0000313" key="2">
    <source>
        <dbReference type="EMBL" id="KAH9296869.1"/>
    </source>
</evidence>